<dbReference type="SUPFAM" id="SSF55073">
    <property type="entry name" value="Nucleotide cyclase"/>
    <property type="match status" value="1"/>
</dbReference>
<dbReference type="FunFam" id="3.30.70.270:FF:000001">
    <property type="entry name" value="Diguanylate cyclase domain protein"/>
    <property type="match status" value="1"/>
</dbReference>
<dbReference type="CDD" id="cd01949">
    <property type="entry name" value="GGDEF"/>
    <property type="match status" value="1"/>
</dbReference>
<feature type="domain" description="GGDEF" evidence="1">
    <location>
        <begin position="185"/>
        <end position="318"/>
    </location>
</feature>
<dbReference type="GO" id="GO:0005886">
    <property type="term" value="C:plasma membrane"/>
    <property type="evidence" value="ECO:0007669"/>
    <property type="project" value="TreeGrafter"/>
</dbReference>
<protein>
    <submittedName>
        <fullName evidence="2">Diguanylate cyclase (GGDEF domain) with PAS/PAC sensor</fullName>
    </submittedName>
</protein>
<dbReference type="PANTHER" id="PTHR45138">
    <property type="entry name" value="REGULATORY COMPONENTS OF SENSORY TRANSDUCTION SYSTEM"/>
    <property type="match status" value="1"/>
</dbReference>
<name>A0A3B0X124_9ZZZZ</name>
<gene>
    <name evidence="2" type="ORF">MNBD_GAMMA07-2076</name>
</gene>
<reference evidence="2" key="1">
    <citation type="submission" date="2018-06" db="EMBL/GenBank/DDBJ databases">
        <authorList>
            <person name="Zhirakovskaya E."/>
        </authorList>
    </citation>
    <scope>NUCLEOTIDE SEQUENCE</scope>
</reference>
<dbReference type="InterPro" id="IPR000160">
    <property type="entry name" value="GGDEF_dom"/>
</dbReference>
<dbReference type="PROSITE" id="PS50887">
    <property type="entry name" value="GGDEF"/>
    <property type="match status" value="1"/>
</dbReference>
<evidence type="ECO:0000259" key="1">
    <source>
        <dbReference type="PROSITE" id="PS50887"/>
    </source>
</evidence>
<dbReference type="AlphaFoldDB" id="A0A3B0X124"/>
<proteinExistence type="predicted"/>
<dbReference type="InterPro" id="IPR035965">
    <property type="entry name" value="PAS-like_dom_sf"/>
</dbReference>
<dbReference type="GO" id="GO:1902201">
    <property type="term" value="P:negative regulation of bacterial-type flagellum-dependent cell motility"/>
    <property type="evidence" value="ECO:0007669"/>
    <property type="project" value="TreeGrafter"/>
</dbReference>
<accession>A0A3B0X124</accession>
<sequence length="327" mass="37596">MDIKDSIADMHWLMDMLQNIDIGLVVIDHQYNIHVWNSFMENHSGESPTGVIGKNLFKKFSAIPEDWFKRKAESVFLLGNRSFTTWEQRDYLFQFKNYRPITGTADYMYQNITLIPLLSADSTVQHVGVIIYDVTDIAVSKLQLEKSNLQLQALSRTDALTQLNNRGYWETCLVAEYNRSKRTHQSCTLLIFDIDHFKKVNDTYGHQAGDEVIRNVSDILRNSIRVSDIAGRYGGEEFVVLLIDTQASNALIFAERLRKKIEAVTVTHEKVDIKYTISLGLAEMIGSTKDYKHWLECADNALYQAKDSGRNKSIIYAEKIENHDNKK</sequence>
<dbReference type="Gene3D" id="3.30.70.270">
    <property type="match status" value="1"/>
</dbReference>
<dbReference type="EMBL" id="UOFF01000357">
    <property type="protein sequence ID" value="VAW57222.1"/>
    <property type="molecule type" value="Genomic_DNA"/>
</dbReference>
<dbReference type="InterPro" id="IPR050469">
    <property type="entry name" value="Diguanylate_Cyclase"/>
</dbReference>
<dbReference type="NCBIfam" id="TIGR00254">
    <property type="entry name" value="GGDEF"/>
    <property type="match status" value="1"/>
</dbReference>
<evidence type="ECO:0000313" key="2">
    <source>
        <dbReference type="EMBL" id="VAW57222.1"/>
    </source>
</evidence>
<dbReference type="GO" id="GO:0052621">
    <property type="term" value="F:diguanylate cyclase activity"/>
    <property type="evidence" value="ECO:0007669"/>
    <property type="project" value="TreeGrafter"/>
</dbReference>
<dbReference type="GO" id="GO:0043709">
    <property type="term" value="P:cell adhesion involved in single-species biofilm formation"/>
    <property type="evidence" value="ECO:0007669"/>
    <property type="project" value="TreeGrafter"/>
</dbReference>
<dbReference type="SMART" id="SM00267">
    <property type="entry name" value="GGDEF"/>
    <property type="match status" value="1"/>
</dbReference>
<dbReference type="InterPro" id="IPR029787">
    <property type="entry name" value="Nucleotide_cyclase"/>
</dbReference>
<dbReference type="SUPFAM" id="SSF55785">
    <property type="entry name" value="PYP-like sensor domain (PAS domain)"/>
    <property type="match status" value="1"/>
</dbReference>
<dbReference type="Gene3D" id="3.30.450.20">
    <property type="entry name" value="PAS domain"/>
    <property type="match status" value="1"/>
</dbReference>
<dbReference type="PANTHER" id="PTHR45138:SF9">
    <property type="entry name" value="DIGUANYLATE CYCLASE DGCM-RELATED"/>
    <property type="match status" value="1"/>
</dbReference>
<dbReference type="InterPro" id="IPR043128">
    <property type="entry name" value="Rev_trsase/Diguanyl_cyclase"/>
</dbReference>
<dbReference type="Pfam" id="PF00990">
    <property type="entry name" value="GGDEF"/>
    <property type="match status" value="1"/>
</dbReference>
<organism evidence="2">
    <name type="scientific">hydrothermal vent metagenome</name>
    <dbReference type="NCBI Taxonomy" id="652676"/>
    <lineage>
        <taxon>unclassified sequences</taxon>
        <taxon>metagenomes</taxon>
        <taxon>ecological metagenomes</taxon>
    </lineage>
</organism>